<dbReference type="InterPro" id="IPR029068">
    <property type="entry name" value="Glyas_Bleomycin-R_OHBP_Dase"/>
</dbReference>
<dbReference type="InterPro" id="IPR004360">
    <property type="entry name" value="Glyas_Fos-R_dOase_dom"/>
</dbReference>
<dbReference type="InterPro" id="IPR037523">
    <property type="entry name" value="VOC_core"/>
</dbReference>
<sequence>MSEGGKLKVGSVGWMDLTVKDAVKVKDFYRDVVGWTASGLDMGGYEDFVMSPPGSEASAVGICHARGSNSEQPGGWMIYITVENLDHSLERATAMGGKLRSQVRSAGGMGRYAVIEDPSGATCALFESTKKD</sequence>
<dbReference type="Gene3D" id="3.10.180.10">
    <property type="entry name" value="2,3-Dihydroxybiphenyl 1,2-Dioxygenase, domain 1"/>
    <property type="match status" value="1"/>
</dbReference>
<keyword evidence="3" id="KW-1185">Reference proteome</keyword>
<dbReference type="PANTHER" id="PTHR33993">
    <property type="entry name" value="GLYOXALASE-RELATED"/>
    <property type="match status" value="1"/>
</dbReference>
<dbReference type="Proteomes" id="UP000662747">
    <property type="component" value="Chromosome"/>
</dbReference>
<dbReference type="PROSITE" id="PS51819">
    <property type="entry name" value="VOC"/>
    <property type="match status" value="1"/>
</dbReference>
<dbReference type="CDD" id="cd07247">
    <property type="entry name" value="SgaA_N_like"/>
    <property type="match status" value="1"/>
</dbReference>
<dbReference type="Pfam" id="PF00903">
    <property type="entry name" value="Glyoxalase"/>
    <property type="match status" value="1"/>
</dbReference>
<gene>
    <name evidence="2" type="ORF">JY651_46830</name>
</gene>
<feature type="domain" description="VOC" evidence="1">
    <location>
        <begin position="11"/>
        <end position="128"/>
    </location>
</feature>
<dbReference type="EMBL" id="CP071090">
    <property type="protein sequence ID" value="QSQ22549.1"/>
    <property type="molecule type" value="Genomic_DNA"/>
</dbReference>
<organism evidence="2 3">
    <name type="scientific">Pyxidicoccus parkwayensis</name>
    <dbReference type="NCBI Taxonomy" id="2813578"/>
    <lineage>
        <taxon>Bacteria</taxon>
        <taxon>Pseudomonadati</taxon>
        <taxon>Myxococcota</taxon>
        <taxon>Myxococcia</taxon>
        <taxon>Myxococcales</taxon>
        <taxon>Cystobacterineae</taxon>
        <taxon>Myxococcaceae</taxon>
        <taxon>Pyxidicoccus</taxon>
    </lineage>
</organism>
<dbReference type="SUPFAM" id="SSF54593">
    <property type="entry name" value="Glyoxalase/Bleomycin resistance protein/Dihydroxybiphenyl dioxygenase"/>
    <property type="match status" value="1"/>
</dbReference>
<accession>A0ABX7NYS4</accession>
<dbReference type="RefSeq" id="WP_206724125.1">
    <property type="nucleotide sequence ID" value="NZ_CP071090.1"/>
</dbReference>
<evidence type="ECO:0000259" key="1">
    <source>
        <dbReference type="PROSITE" id="PS51819"/>
    </source>
</evidence>
<dbReference type="InterPro" id="IPR052164">
    <property type="entry name" value="Anthracycline_SecMetBiosynth"/>
</dbReference>
<dbReference type="PANTHER" id="PTHR33993:SF14">
    <property type="entry name" value="GB|AAF24581.1"/>
    <property type="match status" value="1"/>
</dbReference>
<proteinExistence type="predicted"/>
<evidence type="ECO:0000313" key="3">
    <source>
        <dbReference type="Proteomes" id="UP000662747"/>
    </source>
</evidence>
<reference evidence="2 3" key="1">
    <citation type="submission" date="2021-02" db="EMBL/GenBank/DDBJ databases">
        <title>De Novo genome assembly of isolated myxobacteria.</title>
        <authorList>
            <person name="Stevens D.C."/>
        </authorList>
    </citation>
    <scope>NUCLEOTIDE SEQUENCE [LARGE SCALE GENOMIC DNA]</scope>
    <source>
        <strain evidence="3">SCPEA02</strain>
    </source>
</reference>
<protein>
    <submittedName>
        <fullName evidence="2">VOC family protein</fullName>
    </submittedName>
</protein>
<name>A0ABX7NYS4_9BACT</name>
<evidence type="ECO:0000313" key="2">
    <source>
        <dbReference type="EMBL" id="QSQ22549.1"/>
    </source>
</evidence>